<reference evidence="2" key="1">
    <citation type="submission" date="2013-01" db="EMBL/GenBank/DDBJ databases">
        <title>Draft Genome Sequence of a Mulberry Tree, Morus notabilis C.K. Schneid.</title>
        <authorList>
            <person name="He N."/>
            <person name="Zhao S."/>
        </authorList>
    </citation>
    <scope>NUCLEOTIDE SEQUENCE</scope>
</reference>
<gene>
    <name evidence="1" type="ORF">L484_009523</name>
</gene>
<protein>
    <submittedName>
        <fullName evidence="1">Uncharacterized protein</fullName>
    </submittedName>
</protein>
<keyword evidence="2" id="KW-1185">Reference proteome</keyword>
<sequence length="81" mass="8878">MVSGQTQFYNIESYNIDFFAAEENGLCNILECLLQGRENAVTVGITGPKLGSDEELVARLDNAKCLYPILIASRIASFKSC</sequence>
<dbReference type="AlphaFoldDB" id="W9R486"/>
<organism evidence="1 2">
    <name type="scientific">Morus notabilis</name>
    <dbReference type="NCBI Taxonomy" id="981085"/>
    <lineage>
        <taxon>Eukaryota</taxon>
        <taxon>Viridiplantae</taxon>
        <taxon>Streptophyta</taxon>
        <taxon>Embryophyta</taxon>
        <taxon>Tracheophyta</taxon>
        <taxon>Spermatophyta</taxon>
        <taxon>Magnoliopsida</taxon>
        <taxon>eudicotyledons</taxon>
        <taxon>Gunneridae</taxon>
        <taxon>Pentapetalae</taxon>
        <taxon>rosids</taxon>
        <taxon>fabids</taxon>
        <taxon>Rosales</taxon>
        <taxon>Moraceae</taxon>
        <taxon>Moreae</taxon>
        <taxon>Morus</taxon>
    </lineage>
</organism>
<evidence type="ECO:0000313" key="2">
    <source>
        <dbReference type="Proteomes" id="UP000030645"/>
    </source>
</evidence>
<evidence type="ECO:0000313" key="1">
    <source>
        <dbReference type="EMBL" id="EXB67443.1"/>
    </source>
</evidence>
<dbReference type="EMBL" id="KE344564">
    <property type="protein sequence ID" value="EXB67443.1"/>
    <property type="molecule type" value="Genomic_DNA"/>
</dbReference>
<proteinExistence type="predicted"/>
<dbReference type="Proteomes" id="UP000030645">
    <property type="component" value="Unassembled WGS sequence"/>
</dbReference>
<accession>W9R486</accession>
<name>W9R486_9ROSA</name>